<name>A0ABQ5PP33_9PSED</name>
<evidence type="ECO:0000313" key="2">
    <source>
        <dbReference type="Proteomes" id="UP001145022"/>
    </source>
</evidence>
<reference evidence="1" key="2">
    <citation type="submission" date="2022-11" db="EMBL/GenBank/DDBJ databases">
        <title>Draft genome sequencing of Pseudomonas atacamensis RS3R1.</title>
        <authorList>
            <person name="Furuya T."/>
            <person name="Kaneko H."/>
        </authorList>
    </citation>
    <scope>NUCLEOTIDE SEQUENCE</scope>
    <source>
        <strain evidence="1">RS3R-1</strain>
    </source>
</reference>
<organism evidence="1 2">
    <name type="scientific">Pseudomonas atacamensis</name>
    <dbReference type="NCBI Taxonomy" id="2565368"/>
    <lineage>
        <taxon>Bacteria</taxon>
        <taxon>Pseudomonadati</taxon>
        <taxon>Pseudomonadota</taxon>
        <taxon>Gammaproteobacteria</taxon>
        <taxon>Pseudomonadales</taxon>
        <taxon>Pseudomonadaceae</taxon>
        <taxon>Pseudomonas</taxon>
    </lineage>
</organism>
<dbReference type="EMBL" id="BSCQ01000046">
    <property type="protein sequence ID" value="GLH45239.1"/>
    <property type="molecule type" value="Genomic_DNA"/>
</dbReference>
<reference evidence="1" key="1">
    <citation type="journal article" date="2021" name="Sci. Rep.">
        <title>An efficient direct screening system for microorganisms that activate plant immune responses based on plant-microbe interactions using cultured plant cells.</title>
        <authorList>
            <person name="Kurokawa M."/>
            <person name="Nakano M."/>
            <person name="Kitahata N."/>
            <person name="Kuchitsu K."/>
            <person name="Furuya T."/>
        </authorList>
    </citation>
    <scope>NUCLEOTIDE SEQUENCE</scope>
    <source>
        <strain evidence="1">RS3R-1</strain>
    </source>
</reference>
<evidence type="ECO:0000313" key="1">
    <source>
        <dbReference type="EMBL" id="GLH45239.1"/>
    </source>
</evidence>
<protein>
    <submittedName>
        <fullName evidence="1">Uncharacterized protein</fullName>
    </submittedName>
</protein>
<gene>
    <name evidence="1" type="ORF">RS3R1_43270</name>
</gene>
<dbReference type="Proteomes" id="UP001145022">
    <property type="component" value="Unassembled WGS sequence"/>
</dbReference>
<reference evidence="1" key="3">
    <citation type="journal article" date="2023" name="J. Biotechnol.">
        <title>Draft Genome Sequences of Endophytic Pseudomonas Strains, Isolated from the Interior of Brassicaceae Plants.</title>
        <authorList>
            <person name="Kaneko H."/>
            <person name="Furuya T."/>
        </authorList>
    </citation>
    <scope>NUCLEOTIDE SEQUENCE</scope>
    <source>
        <strain evidence="1">RS3R-1</strain>
    </source>
</reference>
<accession>A0ABQ5PP33</accession>
<keyword evidence="2" id="KW-1185">Reference proteome</keyword>
<sequence>MTAGKRGNIRKILRMIIKGIRARLYTAAWGFGRHADRPCRALKDRSLVALVSSYICNAFPVGADECNEAAIF</sequence>
<comment type="caution">
    <text evidence="1">The sequence shown here is derived from an EMBL/GenBank/DDBJ whole genome shotgun (WGS) entry which is preliminary data.</text>
</comment>
<proteinExistence type="predicted"/>